<dbReference type="Pfam" id="PF12796">
    <property type="entry name" value="Ank_2"/>
    <property type="match status" value="1"/>
</dbReference>
<dbReference type="OrthoDB" id="5806726at2759"/>
<evidence type="ECO:0000313" key="6">
    <source>
        <dbReference type="Proteomes" id="UP000699462"/>
    </source>
</evidence>
<feature type="repeat" description="ANK" evidence="4">
    <location>
        <begin position="50"/>
        <end position="83"/>
    </location>
</feature>
<dbReference type="AlphaFoldDB" id="A0A8T0DE54"/>
<dbReference type="Proteomes" id="UP000699462">
    <property type="component" value="Unassembled WGS sequence"/>
</dbReference>
<reference evidence="5 6" key="1">
    <citation type="submission" date="2019-07" db="EMBL/GenBank/DDBJ databases">
        <title>Annotation for the trematode Paragonimus westermani.</title>
        <authorList>
            <person name="Choi Y.-J."/>
        </authorList>
    </citation>
    <scope>NUCLEOTIDE SEQUENCE [LARGE SCALE GENOMIC DNA]</scope>
    <source>
        <strain evidence="5">180907_Pwestermani</strain>
    </source>
</reference>
<organism evidence="5 6">
    <name type="scientific">Paragonimus westermani</name>
    <dbReference type="NCBI Taxonomy" id="34504"/>
    <lineage>
        <taxon>Eukaryota</taxon>
        <taxon>Metazoa</taxon>
        <taxon>Spiralia</taxon>
        <taxon>Lophotrochozoa</taxon>
        <taxon>Platyhelminthes</taxon>
        <taxon>Trematoda</taxon>
        <taxon>Digenea</taxon>
        <taxon>Plagiorchiida</taxon>
        <taxon>Troglotremata</taxon>
        <taxon>Troglotrematidae</taxon>
        <taxon>Paragonimus</taxon>
    </lineage>
</organism>
<sequence>MAFSSGLASFESGLCNEQRPCVLSHVFSAQTDTFRGTRKGKALCMKTNMKGETPLHVAAIHGDMDHVVNLIEVLSHPVNVVDGAGWFPLHEAAFHDLIELAFYLLDRGARLDDPGCPLDASTSLFEAVHNGSLTTALMLVRRRANLWPRSRVLHWMC</sequence>
<evidence type="ECO:0000256" key="4">
    <source>
        <dbReference type="PROSITE-ProRule" id="PRU00023"/>
    </source>
</evidence>
<dbReference type="SMART" id="SM00248">
    <property type="entry name" value="ANK"/>
    <property type="match status" value="3"/>
</dbReference>
<dbReference type="EMBL" id="JTDF01007255">
    <property type="protein sequence ID" value="KAF8565148.1"/>
    <property type="molecule type" value="Genomic_DNA"/>
</dbReference>
<evidence type="ECO:0000256" key="1">
    <source>
        <dbReference type="ARBA" id="ARBA00004123"/>
    </source>
</evidence>
<name>A0A8T0DE54_9TREM</name>
<dbReference type="InterPro" id="IPR052311">
    <property type="entry name" value="MMS22L-TONSL_complex_comp"/>
</dbReference>
<dbReference type="PANTHER" id="PTHR46358">
    <property type="entry name" value="TONSOKU-LIKE PROTEIN"/>
    <property type="match status" value="1"/>
</dbReference>
<protein>
    <submittedName>
        <fullName evidence="5">Uncharacterized protein</fullName>
    </submittedName>
</protein>
<dbReference type="InterPro" id="IPR002110">
    <property type="entry name" value="Ankyrin_rpt"/>
</dbReference>
<evidence type="ECO:0000256" key="3">
    <source>
        <dbReference type="ARBA" id="ARBA00023242"/>
    </source>
</evidence>
<dbReference type="InterPro" id="IPR036770">
    <property type="entry name" value="Ankyrin_rpt-contain_sf"/>
</dbReference>
<dbReference type="PANTHER" id="PTHR46358:SF1">
    <property type="entry name" value="TONSOKU-LIKE PROTEIN"/>
    <property type="match status" value="1"/>
</dbReference>
<comment type="subcellular location">
    <subcellularLocation>
        <location evidence="1">Nucleus</location>
    </subcellularLocation>
</comment>
<dbReference type="Gene3D" id="1.25.40.20">
    <property type="entry name" value="Ankyrin repeat-containing domain"/>
    <property type="match status" value="1"/>
</dbReference>
<evidence type="ECO:0000313" key="5">
    <source>
        <dbReference type="EMBL" id="KAF8565148.1"/>
    </source>
</evidence>
<keyword evidence="2" id="KW-0677">Repeat</keyword>
<dbReference type="SUPFAM" id="SSF48403">
    <property type="entry name" value="Ankyrin repeat"/>
    <property type="match status" value="1"/>
</dbReference>
<keyword evidence="3" id="KW-0539">Nucleus</keyword>
<keyword evidence="6" id="KW-1185">Reference proteome</keyword>
<comment type="caution">
    <text evidence="5">The sequence shown here is derived from an EMBL/GenBank/DDBJ whole genome shotgun (WGS) entry which is preliminary data.</text>
</comment>
<dbReference type="GO" id="GO:0031297">
    <property type="term" value="P:replication fork processing"/>
    <property type="evidence" value="ECO:0007669"/>
    <property type="project" value="TreeGrafter"/>
</dbReference>
<keyword evidence="4" id="KW-0040">ANK repeat</keyword>
<dbReference type="GO" id="GO:0043596">
    <property type="term" value="C:nuclear replication fork"/>
    <property type="evidence" value="ECO:0007669"/>
    <property type="project" value="TreeGrafter"/>
</dbReference>
<accession>A0A8T0DE54</accession>
<feature type="repeat" description="ANK" evidence="4">
    <location>
        <begin position="84"/>
        <end position="112"/>
    </location>
</feature>
<dbReference type="PROSITE" id="PS50297">
    <property type="entry name" value="ANK_REP_REGION"/>
    <property type="match status" value="2"/>
</dbReference>
<evidence type="ECO:0000256" key="2">
    <source>
        <dbReference type="ARBA" id="ARBA00022737"/>
    </source>
</evidence>
<dbReference type="GO" id="GO:0000724">
    <property type="term" value="P:double-strand break repair via homologous recombination"/>
    <property type="evidence" value="ECO:0007669"/>
    <property type="project" value="TreeGrafter"/>
</dbReference>
<dbReference type="PROSITE" id="PS50088">
    <property type="entry name" value="ANK_REPEAT"/>
    <property type="match status" value="2"/>
</dbReference>
<proteinExistence type="predicted"/>
<gene>
    <name evidence="5" type="ORF">P879_02968</name>
</gene>